<organism evidence="1 2">
    <name type="scientific">Vairimorpha necatrix</name>
    <dbReference type="NCBI Taxonomy" id="6039"/>
    <lineage>
        <taxon>Eukaryota</taxon>
        <taxon>Fungi</taxon>
        <taxon>Fungi incertae sedis</taxon>
        <taxon>Microsporidia</taxon>
        <taxon>Nosematidae</taxon>
        <taxon>Vairimorpha</taxon>
    </lineage>
</organism>
<gene>
    <name evidence="1" type="ORF">VNE69_02292</name>
</gene>
<keyword evidence="2" id="KW-1185">Reference proteome</keyword>
<dbReference type="EMBL" id="CP142727">
    <property type="protein sequence ID" value="WUR02773.1"/>
    <property type="molecule type" value="Genomic_DNA"/>
</dbReference>
<dbReference type="SUPFAM" id="SSF47473">
    <property type="entry name" value="EF-hand"/>
    <property type="match status" value="1"/>
</dbReference>
<dbReference type="Gene3D" id="1.10.238.10">
    <property type="entry name" value="EF-hand"/>
    <property type="match status" value="1"/>
</dbReference>
<accession>A0AAX4JAA1</accession>
<dbReference type="InterPro" id="IPR011992">
    <property type="entry name" value="EF-hand-dom_pair"/>
</dbReference>
<sequence>MDYKNRLSKVFQLFVDSPHETVHVDDLYKLFSHAGFSLTDKALEKIRQSCPETGLSFSEYLIHCEELQKNEISKEELRQCLESLSSDKSDTVDANTLINTLSTGQYALDEYELAEILRIINPDANGKVSIMYLLSLIYSKDQ</sequence>
<name>A0AAX4JAA1_9MICR</name>
<reference evidence="1" key="1">
    <citation type="journal article" date="2024" name="BMC Genomics">
        <title>Functional annotation of a divergent genome using sequence and structure-based similarity.</title>
        <authorList>
            <person name="Svedberg D."/>
            <person name="Winiger R.R."/>
            <person name="Berg A."/>
            <person name="Sharma H."/>
            <person name="Tellgren-Roth C."/>
            <person name="Debrunner-Vossbrinck B.A."/>
            <person name="Vossbrinck C.R."/>
            <person name="Barandun J."/>
        </authorList>
    </citation>
    <scope>NUCLEOTIDE SEQUENCE</scope>
    <source>
        <strain evidence="1">Illinois isolate</strain>
    </source>
</reference>
<dbReference type="GeneID" id="90540582"/>
<evidence type="ECO:0000313" key="2">
    <source>
        <dbReference type="Proteomes" id="UP001334084"/>
    </source>
</evidence>
<dbReference type="AlphaFoldDB" id="A0AAX4JAA1"/>
<dbReference type="RefSeq" id="XP_065328918.1">
    <property type="nucleotide sequence ID" value="XM_065472846.1"/>
</dbReference>
<evidence type="ECO:0000313" key="1">
    <source>
        <dbReference type="EMBL" id="WUR02773.1"/>
    </source>
</evidence>
<proteinExistence type="predicted"/>
<dbReference type="KEGG" id="vnx:VNE69_02292"/>
<protein>
    <submittedName>
        <fullName evidence="1">Calmodulin</fullName>
    </submittedName>
</protein>
<dbReference type="Proteomes" id="UP001334084">
    <property type="component" value="Chromosome 2"/>
</dbReference>